<comment type="subcellular location">
    <subcellularLocation>
        <location evidence="1 10">Cell membrane</location>
        <topology evidence="1 10">Multi-pass membrane protein</topology>
    </subcellularLocation>
</comment>
<reference evidence="11" key="1">
    <citation type="journal article" date="2018" name="Insect Mol. Biol.">
        <title>An odorant receptor mediates the attractiveness of cis-jasmone to Campoletis chlorideae, the endoparasitoid of Helicoverpa armigera.</title>
        <authorList>
            <person name="Sun Y.L."/>
            <person name="Dong J.F."/>
            <person name="Ning C."/>
            <person name="Ding P.P."/>
            <person name="Huang L.Q."/>
            <person name="Sun J.G."/>
            <person name="Wang C.Z."/>
        </authorList>
    </citation>
    <scope>NUCLEOTIDE SEQUENCE</scope>
    <source>
        <strain evidence="11">CchlOR41</strain>
    </source>
</reference>
<dbReference type="AlphaFoldDB" id="A0A346D3Z8"/>
<proteinExistence type="evidence at transcript level"/>
<feature type="transmembrane region" description="Helical" evidence="10">
    <location>
        <begin position="301"/>
        <end position="324"/>
    </location>
</feature>
<sequence>MGDNAKYVYAYGWNRFNMGVIGVWPEPNEGFLLRHRAWAYSLLIFVLIWIPQFASVSVFWGNINETIECLSTNVPVGVSVMKLVVFRYQRKVLSSLLQLVEEDWTLPWTKEQEETMMIPTRISRIISLLSVTVTSGLLVAYVASGIWFGYQNFNNPNIDPRLSIGFLYSAVFPYDTKKMKWFIPTWIGQLAGTWFSMIAYSGPDAFVAMLVLHLCGQLAVVRLNLKNIVDKSESIDPIVFRAKLKSIVERHEELNRRNAMIEDAFNAMLLAQMLVCTITFCFQGFAMFSTVMDPREGGFPILGMTFFVLHAIYTIMHLFVYCWVGDVLIVESTDIGFSPYESNWYLLNPAEIRALMFVTHRSRTPLQITAGKFCCFSLEMFTSIMKTSMGYLSVLLAMKDRLLE</sequence>
<keyword evidence="3 10" id="KW-0716">Sensory transduction</keyword>
<dbReference type="InterPro" id="IPR004117">
    <property type="entry name" value="7tm6_olfct_rcpt"/>
</dbReference>
<dbReference type="GO" id="GO:0005549">
    <property type="term" value="F:odorant binding"/>
    <property type="evidence" value="ECO:0007669"/>
    <property type="project" value="InterPro"/>
</dbReference>
<evidence type="ECO:0000256" key="7">
    <source>
        <dbReference type="ARBA" id="ARBA00023136"/>
    </source>
</evidence>
<dbReference type="GO" id="GO:0007165">
    <property type="term" value="P:signal transduction"/>
    <property type="evidence" value="ECO:0007669"/>
    <property type="project" value="UniProtKB-KW"/>
</dbReference>
<evidence type="ECO:0000256" key="8">
    <source>
        <dbReference type="ARBA" id="ARBA00023170"/>
    </source>
</evidence>
<comment type="similarity">
    <text evidence="10">Belongs to the insect chemoreceptor superfamily. Heteromeric odorant receptor channel (TC 1.A.69) family.</text>
</comment>
<evidence type="ECO:0000256" key="1">
    <source>
        <dbReference type="ARBA" id="ARBA00004651"/>
    </source>
</evidence>
<keyword evidence="9 10" id="KW-0807">Transducer</keyword>
<evidence type="ECO:0000256" key="5">
    <source>
        <dbReference type="ARBA" id="ARBA00022725"/>
    </source>
</evidence>
<feature type="transmembrane region" description="Helical" evidence="10">
    <location>
        <begin position="125"/>
        <end position="146"/>
    </location>
</feature>
<evidence type="ECO:0000256" key="6">
    <source>
        <dbReference type="ARBA" id="ARBA00022989"/>
    </source>
</evidence>
<evidence type="ECO:0000313" key="11">
    <source>
        <dbReference type="EMBL" id="AXM05168.1"/>
    </source>
</evidence>
<keyword evidence="8 10" id="KW-0675">Receptor</keyword>
<protein>
    <recommendedName>
        <fullName evidence="10">Odorant receptor</fullName>
    </recommendedName>
</protein>
<evidence type="ECO:0000256" key="10">
    <source>
        <dbReference type="RuleBase" id="RU351113"/>
    </source>
</evidence>
<evidence type="ECO:0000256" key="4">
    <source>
        <dbReference type="ARBA" id="ARBA00022692"/>
    </source>
</evidence>
<dbReference type="PANTHER" id="PTHR21137">
    <property type="entry name" value="ODORANT RECEPTOR"/>
    <property type="match status" value="1"/>
</dbReference>
<evidence type="ECO:0000256" key="2">
    <source>
        <dbReference type="ARBA" id="ARBA00022475"/>
    </source>
</evidence>
<dbReference type="Pfam" id="PF02949">
    <property type="entry name" value="7tm_6"/>
    <property type="match status" value="1"/>
</dbReference>
<feature type="transmembrane region" description="Helical" evidence="10">
    <location>
        <begin position="264"/>
        <end position="289"/>
    </location>
</feature>
<name>A0A346D3Z8_9HYME</name>
<reference evidence="11" key="2">
    <citation type="submission" date="2018-01" db="EMBL/GenBank/DDBJ databases">
        <authorList>
            <person name="Gaut B.S."/>
            <person name="Morton B.R."/>
            <person name="Clegg M.T."/>
            <person name="Duvall M.R."/>
        </authorList>
    </citation>
    <scope>NUCLEOTIDE SEQUENCE</scope>
    <source>
        <strain evidence="11">CchlOR41</strain>
    </source>
</reference>
<accession>A0A346D3Z8</accession>
<keyword evidence="6 10" id="KW-1133">Transmembrane helix</keyword>
<dbReference type="PANTHER" id="PTHR21137:SF35">
    <property type="entry name" value="ODORANT RECEPTOR 19A-RELATED"/>
    <property type="match status" value="1"/>
</dbReference>
<evidence type="ECO:0000256" key="3">
    <source>
        <dbReference type="ARBA" id="ARBA00022606"/>
    </source>
</evidence>
<feature type="transmembrane region" description="Helical" evidence="10">
    <location>
        <begin position="37"/>
        <end position="60"/>
    </location>
</feature>
<keyword evidence="7 10" id="KW-0472">Membrane</keyword>
<keyword evidence="4 10" id="KW-0812">Transmembrane</keyword>
<keyword evidence="5 10" id="KW-0552">Olfaction</keyword>
<dbReference type="EMBL" id="MG859340">
    <property type="protein sequence ID" value="AXM05168.1"/>
    <property type="molecule type" value="mRNA"/>
</dbReference>
<comment type="caution">
    <text evidence="10">Lacks conserved residue(s) required for the propagation of feature annotation.</text>
</comment>
<keyword evidence="2" id="KW-1003">Cell membrane</keyword>
<evidence type="ECO:0000256" key="9">
    <source>
        <dbReference type="ARBA" id="ARBA00023224"/>
    </source>
</evidence>
<dbReference type="GO" id="GO:0005886">
    <property type="term" value="C:plasma membrane"/>
    <property type="evidence" value="ECO:0007669"/>
    <property type="project" value="UniProtKB-SubCell"/>
</dbReference>
<dbReference type="GO" id="GO:0004984">
    <property type="term" value="F:olfactory receptor activity"/>
    <property type="evidence" value="ECO:0007669"/>
    <property type="project" value="InterPro"/>
</dbReference>
<organism evidence="11">
    <name type="scientific">Campoletis chlorideae</name>
    <dbReference type="NCBI Taxonomy" id="219166"/>
    <lineage>
        <taxon>Eukaryota</taxon>
        <taxon>Metazoa</taxon>
        <taxon>Ecdysozoa</taxon>
        <taxon>Arthropoda</taxon>
        <taxon>Hexapoda</taxon>
        <taxon>Insecta</taxon>
        <taxon>Pterygota</taxon>
        <taxon>Neoptera</taxon>
        <taxon>Endopterygota</taxon>
        <taxon>Hymenoptera</taxon>
        <taxon>Apocrita</taxon>
        <taxon>Ichneumonoidea</taxon>
        <taxon>Ichneumonidae</taxon>
        <taxon>Campopleginae</taxon>
        <taxon>Dusona group</taxon>
        <taxon>Campoletis</taxon>
    </lineage>
</organism>